<feature type="transmembrane region" description="Helical" evidence="6">
    <location>
        <begin position="37"/>
        <end position="53"/>
    </location>
</feature>
<keyword evidence="5 6" id="KW-0472">Membrane</keyword>
<feature type="transmembrane region" description="Helical" evidence="6">
    <location>
        <begin position="129"/>
        <end position="151"/>
    </location>
</feature>
<evidence type="ECO:0000313" key="7">
    <source>
        <dbReference type="EMBL" id="MBW4769192.1"/>
    </source>
</evidence>
<feature type="transmembrane region" description="Helical" evidence="6">
    <location>
        <begin position="456"/>
        <end position="477"/>
    </location>
</feature>
<evidence type="ECO:0000256" key="4">
    <source>
        <dbReference type="ARBA" id="ARBA00022989"/>
    </source>
</evidence>
<feature type="transmembrane region" description="Helical" evidence="6">
    <location>
        <begin position="12"/>
        <end position="31"/>
    </location>
</feature>
<feature type="transmembrane region" description="Helical" evidence="6">
    <location>
        <begin position="263"/>
        <end position="282"/>
    </location>
</feature>
<keyword evidence="2" id="KW-1003">Cell membrane</keyword>
<accession>A0ABS6YD38</accession>
<feature type="transmembrane region" description="Helical" evidence="6">
    <location>
        <begin position="163"/>
        <end position="182"/>
    </location>
</feature>
<feature type="transmembrane region" description="Helical" evidence="6">
    <location>
        <begin position="397"/>
        <end position="420"/>
    </location>
</feature>
<evidence type="ECO:0000256" key="6">
    <source>
        <dbReference type="SAM" id="Phobius"/>
    </source>
</evidence>
<gene>
    <name evidence="7" type="ORF">KZO38_05390</name>
</gene>
<keyword evidence="4 6" id="KW-1133">Transmembrane helix</keyword>
<evidence type="ECO:0000313" key="8">
    <source>
        <dbReference type="Proteomes" id="UP000788426"/>
    </source>
</evidence>
<evidence type="ECO:0000256" key="2">
    <source>
        <dbReference type="ARBA" id="ARBA00022475"/>
    </source>
</evidence>
<keyword evidence="3 6" id="KW-0812">Transmembrane</keyword>
<protein>
    <submittedName>
        <fullName evidence="7">Oligosaccharide flippase family protein</fullName>
    </submittedName>
</protein>
<evidence type="ECO:0000256" key="5">
    <source>
        <dbReference type="ARBA" id="ARBA00023136"/>
    </source>
</evidence>
<feature type="transmembrane region" description="Helical" evidence="6">
    <location>
        <begin position="310"/>
        <end position="335"/>
    </location>
</feature>
<dbReference type="Pfam" id="PF13440">
    <property type="entry name" value="Polysacc_synt_3"/>
    <property type="match status" value="1"/>
</dbReference>
<dbReference type="EMBL" id="JAHXCT010000003">
    <property type="protein sequence ID" value="MBW4769192.1"/>
    <property type="molecule type" value="Genomic_DNA"/>
</dbReference>
<comment type="subcellular location">
    <subcellularLocation>
        <location evidence="1">Cell membrane</location>
        <topology evidence="1">Multi-pass membrane protein</topology>
    </subcellularLocation>
</comment>
<dbReference type="RefSeq" id="WP_219480831.1">
    <property type="nucleotide sequence ID" value="NZ_JABZTD010000005.1"/>
</dbReference>
<feature type="transmembrane region" description="Helical" evidence="6">
    <location>
        <begin position="98"/>
        <end position="117"/>
    </location>
</feature>
<dbReference type="PANTHER" id="PTHR30250">
    <property type="entry name" value="PST FAMILY PREDICTED COLANIC ACID TRANSPORTER"/>
    <property type="match status" value="1"/>
</dbReference>
<name>A0ABS6YD38_9BACT</name>
<feature type="transmembrane region" description="Helical" evidence="6">
    <location>
        <begin position="373"/>
        <end position="391"/>
    </location>
</feature>
<proteinExistence type="predicted"/>
<dbReference type="InterPro" id="IPR050833">
    <property type="entry name" value="Poly_Biosynth_Transport"/>
</dbReference>
<feature type="transmembrane region" description="Helical" evidence="6">
    <location>
        <begin position="347"/>
        <end position="366"/>
    </location>
</feature>
<feature type="transmembrane region" description="Helical" evidence="6">
    <location>
        <begin position="188"/>
        <end position="210"/>
    </location>
</feature>
<keyword evidence="8" id="KW-1185">Reference proteome</keyword>
<dbReference type="Proteomes" id="UP000788426">
    <property type="component" value="Unassembled WGS sequence"/>
</dbReference>
<feature type="transmembrane region" description="Helical" evidence="6">
    <location>
        <begin position="230"/>
        <end position="251"/>
    </location>
</feature>
<evidence type="ECO:0000256" key="3">
    <source>
        <dbReference type="ARBA" id="ARBA00022692"/>
    </source>
</evidence>
<reference evidence="7 8" key="1">
    <citation type="submission" date="2021-07" db="EMBL/GenBank/DDBJ databases">
        <title>Genomic diversity and antimicrobial resistance of Prevotella spp. isolated from chronic lung disease airways.</title>
        <authorList>
            <person name="Webb K.A."/>
            <person name="Olagoke O.S."/>
            <person name="Baird T."/>
            <person name="Neill J."/>
            <person name="Pham A."/>
            <person name="Wells T.J."/>
            <person name="Ramsay K.A."/>
            <person name="Bell S.C."/>
            <person name="Sarovich D.S."/>
            <person name="Price E.P."/>
        </authorList>
    </citation>
    <scope>NUCLEOTIDE SEQUENCE [LARGE SCALE GENOMIC DNA]</scope>
    <source>
        <strain evidence="7 8">SCHI0011.S.12</strain>
    </source>
</reference>
<feature type="transmembrane region" description="Helical" evidence="6">
    <location>
        <begin position="432"/>
        <end position="450"/>
    </location>
</feature>
<comment type="caution">
    <text evidence="7">The sequence shown here is derived from an EMBL/GenBank/DDBJ whole genome shotgun (WGS) entry which is preliminary data.</text>
</comment>
<dbReference type="PANTHER" id="PTHR30250:SF11">
    <property type="entry name" value="O-ANTIGEN TRANSPORTER-RELATED"/>
    <property type="match status" value="1"/>
</dbReference>
<sequence>MNKKETSSSYSHILKYTSIFGGVQGLVILIGMVRNKLIALLLGPQGMGLMALFNSTVRLISDTTGLGLGVSAVRELSRLYDEEHHEELKSRIELIRSWSVITACLGFVLCVVLSPLINHYSFSWGNHTLHFMLLAPIIALTALSAGELSILKATRKLRRLAEISIYGVLCALVTSVPLYYIFGESAIVPSLIIIALSQFIITITYSFHYYPYRVHFDSATFSEAKPMLRLGISFLGAGIMGSGSDFIVRSFLNYEGSLDDVGLYNAGYMITMTYAGVIFSAMETDYFPRLSSVGNNVEERNLLVNRQLEVSLLLISPLLILLMSTLPIALPLLYSDAFLDVLPMVKVAIFAMFMRSLELPVSYIALSRGDSKAFFLLEATYYMLFITMFWLGYKNAYLFGIGLGLVVTGLLFNLILYAFAYQKYSFCISKRMLLYLAIQLSLAGLVYFISSNSNTLLSWSIQVAAIMASSCFSFYILRNSISGIFKRK</sequence>
<evidence type="ECO:0000256" key="1">
    <source>
        <dbReference type="ARBA" id="ARBA00004651"/>
    </source>
</evidence>
<organism evidence="7 8">
    <name type="scientific">Hoylesella nanceiensis</name>
    <dbReference type="NCBI Taxonomy" id="425941"/>
    <lineage>
        <taxon>Bacteria</taxon>
        <taxon>Pseudomonadati</taxon>
        <taxon>Bacteroidota</taxon>
        <taxon>Bacteroidia</taxon>
        <taxon>Bacteroidales</taxon>
        <taxon>Prevotellaceae</taxon>
        <taxon>Hoylesella</taxon>
    </lineage>
</organism>